<keyword evidence="2" id="KW-0805">Transcription regulation</keyword>
<evidence type="ECO:0000256" key="4">
    <source>
        <dbReference type="ARBA" id="ARBA00023163"/>
    </source>
</evidence>
<dbReference type="InterPro" id="IPR050176">
    <property type="entry name" value="LTTR"/>
</dbReference>
<dbReference type="Proteomes" id="UP000267342">
    <property type="component" value="Chromosome"/>
</dbReference>
<dbReference type="Pfam" id="PF03466">
    <property type="entry name" value="LysR_substrate"/>
    <property type="match status" value="1"/>
</dbReference>
<accession>A0A348HB40</accession>
<dbReference type="InterPro" id="IPR005119">
    <property type="entry name" value="LysR_subst-bd"/>
</dbReference>
<dbReference type="SUPFAM" id="SSF53850">
    <property type="entry name" value="Periplasmic binding protein-like II"/>
    <property type="match status" value="1"/>
</dbReference>
<dbReference type="AlphaFoldDB" id="A0A348HB40"/>
<dbReference type="InterPro" id="IPR017685">
    <property type="entry name" value="ArgP"/>
</dbReference>
<dbReference type="PANTHER" id="PTHR30579:SF2">
    <property type="entry name" value="HTH-TYPE TRANSCRIPTIONAL REGULATOR ARGP"/>
    <property type="match status" value="1"/>
</dbReference>
<gene>
    <name evidence="6" type="ORF">ZBT109_0042</name>
</gene>
<dbReference type="GO" id="GO:0003700">
    <property type="term" value="F:DNA-binding transcription factor activity"/>
    <property type="evidence" value="ECO:0007669"/>
    <property type="project" value="InterPro"/>
</dbReference>
<dbReference type="Pfam" id="PF00126">
    <property type="entry name" value="HTH_1"/>
    <property type="match status" value="1"/>
</dbReference>
<evidence type="ECO:0000256" key="3">
    <source>
        <dbReference type="ARBA" id="ARBA00023125"/>
    </source>
</evidence>
<dbReference type="PANTHER" id="PTHR30579">
    <property type="entry name" value="TRANSCRIPTIONAL REGULATOR"/>
    <property type="match status" value="1"/>
</dbReference>
<feature type="domain" description="HTH lysR-type" evidence="5">
    <location>
        <begin position="1"/>
        <end position="59"/>
    </location>
</feature>
<reference evidence="6 7" key="1">
    <citation type="submission" date="2018-09" db="EMBL/GenBank/DDBJ databases">
        <title>Zymobacter palmae IAM14233 (=T109) whole genome analysis.</title>
        <authorList>
            <person name="Yanase H."/>
        </authorList>
    </citation>
    <scope>NUCLEOTIDE SEQUENCE [LARGE SCALE GENOMIC DNA]</scope>
    <source>
        <strain evidence="6 7">IAM14233</strain>
    </source>
</reference>
<sequence length="304" mass="33535">MELLHPQLTAFATVLEEASFDAAARRLSVTPSAISQRIKALEDRLGQVLIIRQTPCRPTPAGKKLLRRVKPMLVLETEALQDFTDASTTDFPQQRITLAVNDDSLATWVIAALAELHEQSGFLFEIIVDDQDYSLALLRDGKAIGAITAESSAIQGCNVHALGTMRYMAVASPRFAARYFSHGVDATSLATAPMLAFNRKDELQTRFIRTVTGRELTPPTHYLPTSIGFMDATARGMGWCMAPDSLVNPALKQGNVQLIKPEVWLDVPLYWQHAAVRSSTLACITRALMAASKTMLHDMPREER</sequence>
<dbReference type="PROSITE" id="PS50931">
    <property type="entry name" value="HTH_LYSR"/>
    <property type="match status" value="1"/>
</dbReference>
<dbReference type="SUPFAM" id="SSF46785">
    <property type="entry name" value="Winged helix' DNA-binding domain"/>
    <property type="match status" value="1"/>
</dbReference>
<keyword evidence="7" id="KW-1185">Reference proteome</keyword>
<comment type="similarity">
    <text evidence="1">Belongs to the LysR transcriptional regulatory family.</text>
</comment>
<dbReference type="InterPro" id="IPR036388">
    <property type="entry name" value="WH-like_DNA-bd_sf"/>
</dbReference>
<evidence type="ECO:0000313" key="7">
    <source>
        <dbReference type="Proteomes" id="UP000267342"/>
    </source>
</evidence>
<dbReference type="Gene3D" id="1.10.10.10">
    <property type="entry name" value="Winged helix-like DNA-binding domain superfamily/Winged helix DNA-binding domain"/>
    <property type="match status" value="1"/>
</dbReference>
<dbReference type="EMBL" id="AP018933">
    <property type="protein sequence ID" value="BBG28842.1"/>
    <property type="molecule type" value="Genomic_DNA"/>
</dbReference>
<evidence type="ECO:0000313" key="6">
    <source>
        <dbReference type="EMBL" id="BBG28842.1"/>
    </source>
</evidence>
<dbReference type="NCBIfam" id="NF009888">
    <property type="entry name" value="PRK13348.1"/>
    <property type="match status" value="1"/>
</dbReference>
<evidence type="ECO:0000256" key="2">
    <source>
        <dbReference type="ARBA" id="ARBA00023015"/>
    </source>
</evidence>
<dbReference type="STRING" id="1123510.GCA_000620025_00133"/>
<proteinExistence type="inferred from homology"/>
<keyword evidence="3" id="KW-0238">DNA-binding</keyword>
<dbReference type="GO" id="GO:0003677">
    <property type="term" value="F:DNA binding"/>
    <property type="evidence" value="ECO:0007669"/>
    <property type="project" value="UniProtKB-KW"/>
</dbReference>
<evidence type="ECO:0000259" key="5">
    <source>
        <dbReference type="PROSITE" id="PS50931"/>
    </source>
</evidence>
<keyword evidence="4" id="KW-0804">Transcription</keyword>
<protein>
    <submittedName>
        <fullName evidence="6">Transcriptional regulator</fullName>
    </submittedName>
</protein>
<dbReference type="Gene3D" id="3.40.190.290">
    <property type="match status" value="1"/>
</dbReference>
<dbReference type="NCBIfam" id="NF002964">
    <property type="entry name" value="PRK03635.1"/>
    <property type="match status" value="1"/>
</dbReference>
<dbReference type="NCBIfam" id="TIGR03298">
    <property type="entry name" value="argP"/>
    <property type="match status" value="1"/>
</dbReference>
<dbReference type="KEGG" id="zpl:ZBT109_0042"/>
<evidence type="ECO:0000256" key="1">
    <source>
        <dbReference type="ARBA" id="ARBA00009437"/>
    </source>
</evidence>
<dbReference type="OrthoDB" id="3252676at2"/>
<dbReference type="InterPro" id="IPR036390">
    <property type="entry name" value="WH_DNA-bd_sf"/>
</dbReference>
<dbReference type="InterPro" id="IPR000847">
    <property type="entry name" value="LysR_HTH_N"/>
</dbReference>
<organism evidence="6 7">
    <name type="scientific">Zymobacter palmae</name>
    <dbReference type="NCBI Taxonomy" id="33074"/>
    <lineage>
        <taxon>Bacteria</taxon>
        <taxon>Pseudomonadati</taxon>
        <taxon>Pseudomonadota</taxon>
        <taxon>Gammaproteobacteria</taxon>
        <taxon>Oceanospirillales</taxon>
        <taxon>Halomonadaceae</taxon>
        <taxon>Zymobacter group</taxon>
        <taxon>Zymobacter</taxon>
    </lineage>
</organism>
<dbReference type="RefSeq" id="WP_027704386.1">
    <property type="nucleotide sequence ID" value="NZ_AP018933.1"/>
</dbReference>
<name>A0A348HB40_9GAMM</name>
<dbReference type="PRINTS" id="PR00039">
    <property type="entry name" value="HTHLYSR"/>
</dbReference>